<keyword evidence="1" id="KW-0812">Transmembrane</keyword>
<reference evidence="3" key="3">
    <citation type="submission" date="2020-12" db="UniProtKB">
        <authorList>
            <consortium name="EnsemblPlants"/>
        </authorList>
    </citation>
    <scope>IDENTIFICATION</scope>
</reference>
<name>A0A2K1IQ48_PHYPA</name>
<reference evidence="2 4" key="1">
    <citation type="journal article" date="2008" name="Science">
        <title>The Physcomitrella genome reveals evolutionary insights into the conquest of land by plants.</title>
        <authorList>
            <person name="Rensing S."/>
            <person name="Lang D."/>
            <person name="Zimmer A."/>
            <person name="Terry A."/>
            <person name="Salamov A."/>
            <person name="Shapiro H."/>
            <person name="Nishiyama T."/>
            <person name="Perroud P.-F."/>
            <person name="Lindquist E."/>
            <person name="Kamisugi Y."/>
            <person name="Tanahashi T."/>
            <person name="Sakakibara K."/>
            <person name="Fujita T."/>
            <person name="Oishi K."/>
            <person name="Shin-I T."/>
            <person name="Kuroki Y."/>
            <person name="Toyoda A."/>
            <person name="Suzuki Y."/>
            <person name="Hashimoto A."/>
            <person name="Yamaguchi K."/>
            <person name="Sugano A."/>
            <person name="Kohara Y."/>
            <person name="Fujiyama A."/>
            <person name="Anterola A."/>
            <person name="Aoki S."/>
            <person name="Ashton N."/>
            <person name="Barbazuk W.B."/>
            <person name="Barker E."/>
            <person name="Bennetzen J."/>
            <person name="Bezanilla M."/>
            <person name="Blankenship R."/>
            <person name="Cho S.H."/>
            <person name="Dutcher S."/>
            <person name="Estelle M."/>
            <person name="Fawcett J.A."/>
            <person name="Gundlach H."/>
            <person name="Hanada K."/>
            <person name="Heyl A."/>
            <person name="Hicks K.A."/>
            <person name="Hugh J."/>
            <person name="Lohr M."/>
            <person name="Mayer K."/>
            <person name="Melkozernov A."/>
            <person name="Murata T."/>
            <person name="Nelson D."/>
            <person name="Pils B."/>
            <person name="Prigge M."/>
            <person name="Reiss B."/>
            <person name="Renner T."/>
            <person name="Rombauts S."/>
            <person name="Rushton P."/>
            <person name="Sanderfoot A."/>
            <person name="Schween G."/>
            <person name="Shiu S.-H."/>
            <person name="Stueber K."/>
            <person name="Theodoulou F.L."/>
            <person name="Tu H."/>
            <person name="Van de Peer Y."/>
            <person name="Verrier P.J."/>
            <person name="Waters E."/>
            <person name="Wood A."/>
            <person name="Yang L."/>
            <person name="Cove D."/>
            <person name="Cuming A."/>
            <person name="Hasebe M."/>
            <person name="Lucas S."/>
            <person name="Mishler D.B."/>
            <person name="Reski R."/>
            <person name="Grigoriev I."/>
            <person name="Quatrano R.S."/>
            <person name="Boore J.L."/>
        </authorList>
    </citation>
    <scope>NUCLEOTIDE SEQUENCE [LARGE SCALE GENOMIC DNA]</scope>
    <source>
        <strain evidence="3 4">cv. Gransden 2004</strain>
    </source>
</reference>
<sequence>MSELHILWISSLVFFYFSCVGQALISTKLSLGFVIFCSSYLSSVGFELRYRCAILSSFLLRRWQRSVVLHFFFIFWLRFPLFLSFCACGDLREISCSWFYCCGGKGSVPAWFFLHTFALFHWWRYQSSFSWVVCQKRNSKVQCCSL</sequence>
<keyword evidence="4" id="KW-1185">Reference proteome</keyword>
<keyword evidence="1" id="KW-0472">Membrane</keyword>
<reference evidence="2 4" key="2">
    <citation type="journal article" date="2018" name="Plant J.">
        <title>The Physcomitrella patens chromosome-scale assembly reveals moss genome structure and evolution.</title>
        <authorList>
            <person name="Lang D."/>
            <person name="Ullrich K.K."/>
            <person name="Murat F."/>
            <person name="Fuchs J."/>
            <person name="Jenkins J."/>
            <person name="Haas F.B."/>
            <person name="Piednoel M."/>
            <person name="Gundlach H."/>
            <person name="Van Bel M."/>
            <person name="Meyberg R."/>
            <person name="Vives C."/>
            <person name="Morata J."/>
            <person name="Symeonidi A."/>
            <person name="Hiss M."/>
            <person name="Muchero W."/>
            <person name="Kamisugi Y."/>
            <person name="Saleh O."/>
            <person name="Blanc G."/>
            <person name="Decker E.L."/>
            <person name="van Gessel N."/>
            <person name="Grimwood J."/>
            <person name="Hayes R.D."/>
            <person name="Graham S.W."/>
            <person name="Gunter L.E."/>
            <person name="McDaniel S.F."/>
            <person name="Hoernstein S.N.W."/>
            <person name="Larsson A."/>
            <person name="Li F.W."/>
            <person name="Perroud P.F."/>
            <person name="Phillips J."/>
            <person name="Ranjan P."/>
            <person name="Rokshar D.S."/>
            <person name="Rothfels C.J."/>
            <person name="Schneider L."/>
            <person name="Shu S."/>
            <person name="Stevenson D.W."/>
            <person name="Thummler F."/>
            <person name="Tillich M."/>
            <person name="Villarreal Aguilar J.C."/>
            <person name="Widiez T."/>
            <person name="Wong G.K."/>
            <person name="Wymore A."/>
            <person name="Zhang Y."/>
            <person name="Zimmer A.D."/>
            <person name="Quatrano R.S."/>
            <person name="Mayer K.F.X."/>
            <person name="Goodstein D."/>
            <person name="Casacuberta J.M."/>
            <person name="Vandepoele K."/>
            <person name="Reski R."/>
            <person name="Cuming A.C."/>
            <person name="Tuskan G.A."/>
            <person name="Maumus F."/>
            <person name="Salse J."/>
            <person name="Schmutz J."/>
            <person name="Rensing S.A."/>
        </authorList>
    </citation>
    <scope>NUCLEOTIDE SEQUENCE [LARGE SCALE GENOMIC DNA]</scope>
    <source>
        <strain evidence="3 4">cv. Gransden 2004</strain>
    </source>
</reference>
<dbReference type="EnsemblPlants" id="Pp3c21_128V3.1">
    <property type="protein sequence ID" value="PAC:32915719.CDS.1"/>
    <property type="gene ID" value="Pp3c21_128"/>
</dbReference>
<dbReference type="Proteomes" id="UP000006727">
    <property type="component" value="Chromosome 21"/>
</dbReference>
<evidence type="ECO:0000313" key="2">
    <source>
        <dbReference type="EMBL" id="PNR31416.1"/>
    </source>
</evidence>
<feature type="transmembrane region" description="Helical" evidence="1">
    <location>
        <begin position="97"/>
        <end position="120"/>
    </location>
</feature>
<feature type="transmembrane region" description="Helical" evidence="1">
    <location>
        <begin position="68"/>
        <end position="85"/>
    </location>
</feature>
<dbReference type="EMBL" id="ABEU02000021">
    <property type="protein sequence ID" value="PNR31416.1"/>
    <property type="molecule type" value="Genomic_DNA"/>
</dbReference>
<dbReference type="AlphaFoldDB" id="A0A2K1IQ48"/>
<proteinExistence type="predicted"/>
<dbReference type="InParanoid" id="A0A2K1IQ48"/>
<organism evidence="2">
    <name type="scientific">Physcomitrium patens</name>
    <name type="common">Spreading-leaved earth moss</name>
    <name type="synonym">Physcomitrella patens</name>
    <dbReference type="NCBI Taxonomy" id="3218"/>
    <lineage>
        <taxon>Eukaryota</taxon>
        <taxon>Viridiplantae</taxon>
        <taxon>Streptophyta</taxon>
        <taxon>Embryophyta</taxon>
        <taxon>Bryophyta</taxon>
        <taxon>Bryophytina</taxon>
        <taxon>Bryopsida</taxon>
        <taxon>Funariidae</taxon>
        <taxon>Funariales</taxon>
        <taxon>Funariaceae</taxon>
        <taxon>Physcomitrium</taxon>
    </lineage>
</organism>
<gene>
    <name evidence="2" type="ORF">PHYPA_025537</name>
</gene>
<accession>A0A2K1IQ48</accession>
<keyword evidence="1" id="KW-1133">Transmembrane helix</keyword>
<evidence type="ECO:0000313" key="4">
    <source>
        <dbReference type="Proteomes" id="UP000006727"/>
    </source>
</evidence>
<dbReference type="Gramene" id="Pp3c21_128V3.1">
    <property type="protein sequence ID" value="PAC:32915719.CDS.1"/>
    <property type="gene ID" value="Pp3c21_128"/>
</dbReference>
<evidence type="ECO:0000256" key="1">
    <source>
        <dbReference type="SAM" id="Phobius"/>
    </source>
</evidence>
<protein>
    <submittedName>
        <fullName evidence="2 3">Uncharacterized protein</fullName>
    </submittedName>
</protein>
<feature type="transmembrane region" description="Helical" evidence="1">
    <location>
        <begin position="7"/>
        <end position="25"/>
    </location>
</feature>
<evidence type="ECO:0000313" key="3">
    <source>
        <dbReference type="EnsemblPlants" id="PAC:32915719.CDS.1"/>
    </source>
</evidence>